<dbReference type="AlphaFoldDB" id="A0A6A5WEU0"/>
<evidence type="ECO:0000313" key="4">
    <source>
        <dbReference type="EMBL" id="KAF1998651.1"/>
    </source>
</evidence>
<dbReference type="Proteomes" id="UP000799779">
    <property type="component" value="Unassembled WGS sequence"/>
</dbReference>
<gene>
    <name evidence="4" type="ORF">P154DRAFT_411092</name>
</gene>
<dbReference type="OrthoDB" id="5429634at2759"/>
<reference evidence="4" key="1">
    <citation type="journal article" date="2020" name="Stud. Mycol.">
        <title>101 Dothideomycetes genomes: a test case for predicting lifestyles and emergence of pathogens.</title>
        <authorList>
            <person name="Haridas S."/>
            <person name="Albert R."/>
            <person name="Binder M."/>
            <person name="Bloem J."/>
            <person name="Labutti K."/>
            <person name="Salamov A."/>
            <person name="Andreopoulos B."/>
            <person name="Baker S."/>
            <person name="Barry K."/>
            <person name="Bills G."/>
            <person name="Bluhm B."/>
            <person name="Cannon C."/>
            <person name="Castanera R."/>
            <person name="Culley D."/>
            <person name="Daum C."/>
            <person name="Ezra D."/>
            <person name="Gonzalez J."/>
            <person name="Henrissat B."/>
            <person name="Kuo A."/>
            <person name="Liang C."/>
            <person name="Lipzen A."/>
            <person name="Lutzoni F."/>
            <person name="Magnuson J."/>
            <person name="Mondo S."/>
            <person name="Nolan M."/>
            <person name="Ohm R."/>
            <person name="Pangilinan J."/>
            <person name="Park H.-J."/>
            <person name="Ramirez L."/>
            <person name="Alfaro M."/>
            <person name="Sun H."/>
            <person name="Tritt A."/>
            <person name="Yoshinaga Y."/>
            <person name="Zwiers L.-H."/>
            <person name="Turgeon B."/>
            <person name="Goodwin S."/>
            <person name="Spatafora J."/>
            <person name="Crous P."/>
            <person name="Grigoriev I."/>
        </authorList>
    </citation>
    <scope>NUCLEOTIDE SEQUENCE</scope>
    <source>
        <strain evidence="4">CBS 123094</strain>
    </source>
</reference>
<feature type="transmembrane region" description="Helical" evidence="2">
    <location>
        <begin position="179"/>
        <end position="198"/>
    </location>
</feature>
<organism evidence="4 5">
    <name type="scientific">Amniculicola lignicola CBS 123094</name>
    <dbReference type="NCBI Taxonomy" id="1392246"/>
    <lineage>
        <taxon>Eukaryota</taxon>
        <taxon>Fungi</taxon>
        <taxon>Dikarya</taxon>
        <taxon>Ascomycota</taxon>
        <taxon>Pezizomycotina</taxon>
        <taxon>Dothideomycetes</taxon>
        <taxon>Pleosporomycetidae</taxon>
        <taxon>Pleosporales</taxon>
        <taxon>Amniculicolaceae</taxon>
        <taxon>Amniculicola</taxon>
    </lineage>
</organism>
<proteinExistence type="predicted"/>
<sequence>MDRQFRYDRLPSVHESQDIADLVYSAGEGSSYELQSTTRPASSPSPPGYSPVEQQKNVASSVKSVNTYASSVSRRSGGFEKLKKIIRRKPLPESVLGSIRRHPAADIHPIRIGRGVWKDQLLVDRSLRSMALFMTTLAIAMLIVIFTHAKTFRDRSNPFSTSVGGDPSSCKSVTRANTVLLLLINIAATMILGMSNTYQQLVTSLKISDLKHMLQKFGDSRVGTNSPFSINHKESGKKSAWAAWFLLICTSMPVHFLANSLIGPSFILEPPRDVQFNETTYGEVNSYSYSSGTTYITDSSSFLCWSAFRTGRAHFAKSLYVLGQEDSTYGSGQTKFGIDYATIIVQYSKGNCTGMAKDTTDVDALEKSWKRKYSSIYYSEGSCSMGSAVKCQLRDARPAKCRLNVRMSAAFILAVCLMLKAIY</sequence>
<feature type="non-terminal residue" evidence="4">
    <location>
        <position position="423"/>
    </location>
</feature>
<evidence type="ECO:0000259" key="3">
    <source>
        <dbReference type="Pfam" id="PF20163"/>
    </source>
</evidence>
<dbReference type="EMBL" id="ML977602">
    <property type="protein sequence ID" value="KAF1998651.1"/>
    <property type="molecule type" value="Genomic_DNA"/>
</dbReference>
<dbReference type="PANTHER" id="PTHR35395">
    <property type="entry name" value="DUF6536 DOMAIN-CONTAINING PROTEIN"/>
    <property type="match status" value="1"/>
</dbReference>
<evidence type="ECO:0000256" key="2">
    <source>
        <dbReference type="SAM" id="Phobius"/>
    </source>
</evidence>
<accession>A0A6A5WEU0</accession>
<feature type="region of interest" description="Disordered" evidence="1">
    <location>
        <begin position="31"/>
        <end position="53"/>
    </location>
</feature>
<evidence type="ECO:0000313" key="5">
    <source>
        <dbReference type="Proteomes" id="UP000799779"/>
    </source>
</evidence>
<name>A0A6A5WEU0_9PLEO</name>
<dbReference type="PANTHER" id="PTHR35395:SF1">
    <property type="entry name" value="DUF6536 DOMAIN-CONTAINING PROTEIN"/>
    <property type="match status" value="1"/>
</dbReference>
<protein>
    <recommendedName>
        <fullName evidence="3">DUF6536 domain-containing protein</fullName>
    </recommendedName>
</protein>
<dbReference type="Pfam" id="PF20163">
    <property type="entry name" value="DUF6536"/>
    <property type="match status" value="1"/>
</dbReference>
<dbReference type="InterPro" id="IPR046623">
    <property type="entry name" value="DUF6536"/>
</dbReference>
<feature type="transmembrane region" description="Helical" evidence="2">
    <location>
        <begin position="241"/>
        <end position="267"/>
    </location>
</feature>
<feature type="domain" description="DUF6536" evidence="3">
    <location>
        <begin position="131"/>
        <end position="262"/>
    </location>
</feature>
<keyword evidence="2" id="KW-0812">Transmembrane</keyword>
<keyword evidence="2" id="KW-0472">Membrane</keyword>
<evidence type="ECO:0000256" key="1">
    <source>
        <dbReference type="SAM" id="MobiDB-lite"/>
    </source>
</evidence>
<keyword evidence="2" id="KW-1133">Transmembrane helix</keyword>
<feature type="transmembrane region" description="Helical" evidence="2">
    <location>
        <begin position="130"/>
        <end position="149"/>
    </location>
</feature>
<keyword evidence="5" id="KW-1185">Reference proteome</keyword>